<dbReference type="PRINTS" id="PR00081">
    <property type="entry name" value="GDHRDH"/>
</dbReference>
<comment type="similarity">
    <text evidence="1">Belongs to the short-chain dehydrogenases/reductases (SDR) family.</text>
</comment>
<protein>
    <submittedName>
        <fullName evidence="3">NAD(P)-binding protein</fullName>
    </submittedName>
</protein>
<dbReference type="InterPro" id="IPR002347">
    <property type="entry name" value="SDR_fam"/>
</dbReference>
<evidence type="ECO:0000313" key="4">
    <source>
        <dbReference type="Proteomes" id="UP000298493"/>
    </source>
</evidence>
<name>A0A4Z1PE20_9PEZI</name>
<dbReference type="PANTHER" id="PTHR24320">
    <property type="entry name" value="RETINOL DEHYDROGENASE"/>
    <property type="match status" value="1"/>
</dbReference>
<keyword evidence="4" id="KW-1185">Reference proteome</keyword>
<comment type="caution">
    <text evidence="3">The sequence shown here is derived from an EMBL/GenBank/DDBJ whole genome shotgun (WGS) entry which is preliminary data.</text>
</comment>
<evidence type="ECO:0000256" key="1">
    <source>
        <dbReference type="ARBA" id="ARBA00006484"/>
    </source>
</evidence>
<dbReference type="AlphaFoldDB" id="A0A4Z1PE20"/>
<evidence type="ECO:0000256" key="2">
    <source>
        <dbReference type="ARBA" id="ARBA00023002"/>
    </source>
</evidence>
<dbReference type="InterPro" id="IPR036291">
    <property type="entry name" value="NAD(P)-bd_dom_sf"/>
</dbReference>
<dbReference type="EMBL" id="SNSC02000011">
    <property type="protein sequence ID" value="TID20116.1"/>
    <property type="molecule type" value="Genomic_DNA"/>
</dbReference>
<dbReference type="SUPFAM" id="SSF51735">
    <property type="entry name" value="NAD(P)-binding Rossmann-fold domains"/>
    <property type="match status" value="1"/>
</dbReference>
<reference evidence="3 4" key="1">
    <citation type="submission" date="2019-04" db="EMBL/GenBank/DDBJ databases">
        <title>High contiguity whole genome sequence and gene annotation resource for two Venturia nashicola isolates.</title>
        <authorList>
            <person name="Prokchorchik M."/>
            <person name="Won K."/>
            <person name="Lee Y."/>
            <person name="Choi E.D."/>
            <person name="Segonzac C."/>
            <person name="Sohn K.H."/>
        </authorList>
    </citation>
    <scope>NUCLEOTIDE SEQUENCE [LARGE SCALE GENOMIC DNA]</scope>
    <source>
        <strain evidence="3 4">PRI2</strain>
    </source>
</reference>
<dbReference type="STRING" id="86259.A0A4Z1PE20"/>
<dbReference type="GO" id="GO:0016491">
    <property type="term" value="F:oxidoreductase activity"/>
    <property type="evidence" value="ECO:0007669"/>
    <property type="project" value="UniProtKB-KW"/>
</dbReference>
<dbReference type="Pfam" id="PF00106">
    <property type="entry name" value="adh_short"/>
    <property type="match status" value="1"/>
</dbReference>
<dbReference type="Gene3D" id="3.40.50.720">
    <property type="entry name" value="NAD(P)-binding Rossmann-like Domain"/>
    <property type="match status" value="1"/>
</dbReference>
<proteinExistence type="inferred from homology"/>
<evidence type="ECO:0000313" key="3">
    <source>
        <dbReference type="EMBL" id="TID20116.1"/>
    </source>
</evidence>
<dbReference type="PANTHER" id="PTHR24320:SF33">
    <property type="entry name" value="OXIDOREDUCTASE BLI-4, MITOCHONDRIAL-RELATED"/>
    <property type="match status" value="1"/>
</dbReference>
<sequence length="338" mass="36821">MQAIKKTLAENLTGGNLFSPKAGRFTLEQVPDLTGKVAVVTGGSSGIGYGVAHTFLTKNIDKVFIISDTKEIMDNATEAIKKELGIDTASKMKWLQCDLADWKAAAETANKVSKDTHRLDILVNNAGRGIMTFQLANGIDRHMALNHMGHVVLTSHLLPLLKKTAANGNIVRITNQASNAHEMTPSDCKFQPEELTQDLGPNPTYGRSKLAAILYSRYLNRHLTSAHPNILVNATHPGVVATKMSTEDILEPYPIAGYAMKYLMAPIKKDQFEGALSTLFAATVTENSGEYICPPANVEEGSKLANDDALGEQLMKVTRETVMEKTRADTEGCPFKDY</sequence>
<organism evidence="3 4">
    <name type="scientific">Venturia nashicola</name>
    <dbReference type="NCBI Taxonomy" id="86259"/>
    <lineage>
        <taxon>Eukaryota</taxon>
        <taxon>Fungi</taxon>
        <taxon>Dikarya</taxon>
        <taxon>Ascomycota</taxon>
        <taxon>Pezizomycotina</taxon>
        <taxon>Dothideomycetes</taxon>
        <taxon>Pleosporomycetidae</taxon>
        <taxon>Venturiales</taxon>
        <taxon>Venturiaceae</taxon>
        <taxon>Venturia</taxon>
    </lineage>
</organism>
<accession>A0A4Z1PE20</accession>
<gene>
    <name evidence="3" type="ORF">E6O75_ATG07576</name>
</gene>
<keyword evidence="2" id="KW-0560">Oxidoreductase</keyword>
<dbReference type="Proteomes" id="UP000298493">
    <property type="component" value="Unassembled WGS sequence"/>
</dbReference>